<feature type="domain" description="Cytidyltransferase-like" evidence="4">
    <location>
        <begin position="5"/>
        <end position="125"/>
    </location>
</feature>
<dbReference type="Proteomes" id="UP000261212">
    <property type="component" value="Unassembled WGS sequence"/>
</dbReference>
<dbReference type="GO" id="GO:0016740">
    <property type="term" value="F:transferase activity"/>
    <property type="evidence" value="ECO:0007669"/>
    <property type="project" value="UniProtKB-KW"/>
</dbReference>
<reference evidence="5 6" key="1">
    <citation type="submission" date="2018-08" db="EMBL/GenBank/DDBJ databases">
        <title>A genome reference for cultivated species of the human gut microbiota.</title>
        <authorList>
            <person name="Zou Y."/>
            <person name="Xue W."/>
            <person name="Luo G."/>
        </authorList>
    </citation>
    <scope>NUCLEOTIDE SEQUENCE [LARGE SCALE GENOMIC DNA]</scope>
    <source>
        <strain evidence="5 6">AM25-6</strain>
    </source>
</reference>
<dbReference type="PANTHER" id="PTHR22604:SF105">
    <property type="entry name" value="TRANS-1,2-DIHYDROBENZENE-1,2-DIOL DEHYDROGENASE"/>
    <property type="match status" value="1"/>
</dbReference>
<dbReference type="SUPFAM" id="SSF51735">
    <property type="entry name" value="NAD(P)-binding Rossmann-fold domains"/>
    <property type="match status" value="1"/>
</dbReference>
<gene>
    <name evidence="5" type="ORF">DW687_07900</name>
</gene>
<dbReference type="GO" id="GO:0016491">
    <property type="term" value="F:oxidoreductase activity"/>
    <property type="evidence" value="ECO:0007669"/>
    <property type="project" value="UniProtKB-KW"/>
</dbReference>
<evidence type="ECO:0000256" key="2">
    <source>
        <dbReference type="ARBA" id="ARBA00023002"/>
    </source>
</evidence>
<dbReference type="InterPro" id="IPR050984">
    <property type="entry name" value="Gfo/Idh/MocA_domain"/>
</dbReference>
<dbReference type="AlphaFoldDB" id="A0A3E3DZD6"/>
<dbReference type="InterPro" id="IPR036291">
    <property type="entry name" value="NAD(P)-bd_dom_sf"/>
</dbReference>
<dbReference type="NCBIfam" id="TIGR00125">
    <property type="entry name" value="cyt_tran_rel"/>
    <property type="match status" value="1"/>
</dbReference>
<evidence type="ECO:0000313" key="6">
    <source>
        <dbReference type="Proteomes" id="UP000261212"/>
    </source>
</evidence>
<dbReference type="Gene3D" id="3.40.50.720">
    <property type="entry name" value="NAD(P)-binding Rossmann-like Domain"/>
    <property type="match status" value="1"/>
</dbReference>
<feature type="domain" description="Gfo/Idh/MocA-like oxidoreductase N-terminal" evidence="3">
    <location>
        <begin position="153"/>
        <end position="246"/>
    </location>
</feature>
<dbReference type="SUPFAM" id="SSF52374">
    <property type="entry name" value="Nucleotidylyl transferase"/>
    <property type="match status" value="1"/>
</dbReference>
<evidence type="ECO:0000259" key="4">
    <source>
        <dbReference type="Pfam" id="PF01467"/>
    </source>
</evidence>
<evidence type="ECO:0000313" key="5">
    <source>
        <dbReference type="EMBL" id="RGD74671.1"/>
    </source>
</evidence>
<name>A0A3E3DZD6_9FIRM</name>
<dbReference type="RefSeq" id="WP_117532330.1">
    <property type="nucleotide sequence ID" value="NZ_QUSM01000003.1"/>
</dbReference>
<comment type="similarity">
    <text evidence="1">Belongs to the Gfo/Idh/MocA family.</text>
</comment>
<evidence type="ECO:0000256" key="1">
    <source>
        <dbReference type="ARBA" id="ARBA00010928"/>
    </source>
</evidence>
<keyword evidence="5" id="KW-0808">Transferase</keyword>
<sequence length="441" mass="51367">MRKVITYGTFDLFHKGHYNILKRAKEEGDYLIVGVTGENYDSERGKLSVQDSLTTRIENVRKTGFADLIIVEEYLGQKIQDIIKYDVDVLVIGSDWKGKFDHLSKYCEVKYLERTKNISSTKIREEEMTNYKFGIVTDTVYDGEAVMEPKHVSGIHLESVYSNDAKIAKDFCNKYELDSGYSDYNDFLNSIDIVYVKTKREDRYKYVKKALNNKKHVICDAPYSLEKKEIKELTELAEKNNVVLYNNITLLYLQAFGQLLWHARSNLIGDLISIKCSISKNEFDKERIMDFTDLAIYPICTIIKLLGTNYKETSCKLVKDDINNVIYSMLMFKYDNAVAIAEIGYDIELEGVMEIIGTNGSILIPHEWWKVGYFKRKSLNEKNYKRYTYNLEGNGFRYLVQDMMDLIRNSRNKSQRLKENELETTVEILSNIQNEILECNK</sequence>
<dbReference type="Gene3D" id="3.40.50.620">
    <property type="entry name" value="HUPs"/>
    <property type="match status" value="1"/>
</dbReference>
<proteinExistence type="inferred from homology"/>
<comment type="caution">
    <text evidence="5">The sequence shown here is derived from an EMBL/GenBank/DDBJ whole genome shotgun (WGS) entry which is preliminary data.</text>
</comment>
<keyword evidence="2" id="KW-0560">Oxidoreductase</keyword>
<protein>
    <submittedName>
        <fullName evidence="5">Glycerol-3-phosphate cytidyltransferase</fullName>
    </submittedName>
</protein>
<accession>A0A3E3DZD6</accession>
<dbReference type="GO" id="GO:0000166">
    <property type="term" value="F:nucleotide binding"/>
    <property type="evidence" value="ECO:0007669"/>
    <property type="project" value="InterPro"/>
</dbReference>
<dbReference type="InterPro" id="IPR004821">
    <property type="entry name" value="Cyt_trans-like"/>
</dbReference>
<dbReference type="SUPFAM" id="SSF55347">
    <property type="entry name" value="Glyceraldehyde-3-phosphate dehydrogenase-like, C-terminal domain"/>
    <property type="match status" value="1"/>
</dbReference>
<dbReference type="Pfam" id="PF01408">
    <property type="entry name" value="GFO_IDH_MocA"/>
    <property type="match status" value="1"/>
</dbReference>
<evidence type="ECO:0000259" key="3">
    <source>
        <dbReference type="Pfam" id="PF01408"/>
    </source>
</evidence>
<dbReference type="Gene3D" id="3.30.360.10">
    <property type="entry name" value="Dihydrodipicolinate Reductase, domain 2"/>
    <property type="match status" value="1"/>
</dbReference>
<organism evidence="5 6">
    <name type="scientific">Anaerofustis stercorihominis</name>
    <dbReference type="NCBI Taxonomy" id="214853"/>
    <lineage>
        <taxon>Bacteria</taxon>
        <taxon>Bacillati</taxon>
        <taxon>Bacillota</taxon>
        <taxon>Clostridia</taxon>
        <taxon>Eubacteriales</taxon>
        <taxon>Eubacteriaceae</taxon>
        <taxon>Anaerofustis</taxon>
    </lineage>
</organism>
<dbReference type="PANTHER" id="PTHR22604">
    <property type="entry name" value="OXIDOREDUCTASES"/>
    <property type="match status" value="1"/>
</dbReference>
<dbReference type="Pfam" id="PF01467">
    <property type="entry name" value="CTP_transf_like"/>
    <property type="match status" value="1"/>
</dbReference>
<dbReference type="InterPro" id="IPR014729">
    <property type="entry name" value="Rossmann-like_a/b/a_fold"/>
</dbReference>
<dbReference type="InterPro" id="IPR000683">
    <property type="entry name" value="Gfo/Idh/MocA-like_OxRdtase_N"/>
</dbReference>
<dbReference type="EMBL" id="QUSM01000003">
    <property type="protein sequence ID" value="RGD74671.1"/>
    <property type="molecule type" value="Genomic_DNA"/>
</dbReference>